<comment type="caution">
    <text evidence="2">The sequence shown here is derived from an EMBL/GenBank/DDBJ whole genome shotgun (WGS) entry which is preliminary data.</text>
</comment>
<name>A0AAV9IRN3_CYACA</name>
<feature type="compositionally biased region" description="Gly residues" evidence="1">
    <location>
        <begin position="279"/>
        <end position="289"/>
    </location>
</feature>
<evidence type="ECO:0000313" key="2">
    <source>
        <dbReference type="EMBL" id="KAK4534573.1"/>
    </source>
</evidence>
<accession>A0AAV9IRN3</accession>
<dbReference type="SUPFAM" id="SSF103657">
    <property type="entry name" value="BAR/IMD domain-like"/>
    <property type="match status" value="1"/>
</dbReference>
<protein>
    <submittedName>
        <fullName evidence="2">Uncharacterized protein</fullName>
    </submittedName>
</protein>
<dbReference type="AlphaFoldDB" id="A0AAV9IRN3"/>
<dbReference type="Proteomes" id="UP001301350">
    <property type="component" value="Unassembled WGS sequence"/>
</dbReference>
<gene>
    <name evidence="2" type="ORF">CDCA_CDCA02G0598</name>
</gene>
<feature type="region of interest" description="Disordered" evidence="1">
    <location>
        <begin position="256"/>
        <end position="311"/>
    </location>
</feature>
<evidence type="ECO:0000256" key="1">
    <source>
        <dbReference type="SAM" id="MobiDB-lite"/>
    </source>
</evidence>
<dbReference type="Gene3D" id="1.20.1270.60">
    <property type="entry name" value="Arfaptin homology (AH) domain/BAR domain"/>
    <property type="match status" value="1"/>
</dbReference>
<keyword evidence="3" id="KW-1185">Reference proteome</keyword>
<reference evidence="2 3" key="1">
    <citation type="submission" date="2022-07" db="EMBL/GenBank/DDBJ databases">
        <title>Genome-wide signatures of adaptation to extreme environments.</title>
        <authorList>
            <person name="Cho C.H."/>
            <person name="Yoon H.S."/>
        </authorList>
    </citation>
    <scope>NUCLEOTIDE SEQUENCE [LARGE SCALE GENOMIC DNA]</scope>
    <source>
        <strain evidence="2 3">DBV 063 E5</strain>
    </source>
</reference>
<dbReference type="InterPro" id="IPR027267">
    <property type="entry name" value="AH/BAR_dom_sf"/>
</dbReference>
<sequence length="311" mass="34746">MSSEPHNRSVGTSVSSLYSKAKQRVLNRLGRRTHLTRNPKVDSLSDIQSGISHDEGKLASRINAYRRALRDASIAGMDLQLAYLNIYKKNVGSLRFSPDGNEYAREPTAAQAHYIQTLERELNEMEVAVKRELERFNARLKDYAGHPLTNKSIEEEDELQRIDSLKNEYRKARTVYSDRAIEVEAGGTNQAALTESYQEYMRKSEMLCEEMIRYQDRVAREIGSKVRGFFEAQCKIYGALNEKYQALLPLARQVESLPSQATPPPSWQRDGMGDDDGGDVVGGGAGGGSLAIPAPRNPSPRSADTVNLFDD</sequence>
<evidence type="ECO:0000313" key="3">
    <source>
        <dbReference type="Proteomes" id="UP001301350"/>
    </source>
</evidence>
<dbReference type="EMBL" id="JANCYW010000002">
    <property type="protein sequence ID" value="KAK4534573.1"/>
    <property type="molecule type" value="Genomic_DNA"/>
</dbReference>
<proteinExistence type="predicted"/>
<organism evidence="2 3">
    <name type="scientific">Cyanidium caldarium</name>
    <name type="common">Red alga</name>
    <dbReference type="NCBI Taxonomy" id="2771"/>
    <lineage>
        <taxon>Eukaryota</taxon>
        <taxon>Rhodophyta</taxon>
        <taxon>Bangiophyceae</taxon>
        <taxon>Cyanidiales</taxon>
        <taxon>Cyanidiaceae</taxon>
        <taxon>Cyanidium</taxon>
    </lineage>
</organism>